<evidence type="ECO:0000313" key="7">
    <source>
        <dbReference type="EMBL" id="SER53550.1"/>
    </source>
</evidence>
<sequence length="389" mass="39541">MPDLRTPWRGVAAAFALNGVLLGTWASRIPAVIERHGITEAGLGVLLLIMGIGALISFPLAGRLADGHGAAPVTRQIARVYLVSIVLVALAPGVVWLAAGLFLFGMCHGSMDVAMNSWATEVEKRAGRSIMSSFHAMWSLGAGAGAGLGFVVASAGMGYPLQFALSALVAALGLLPFLSVTWHSETRQRESTDPVFAFPRGALVLVGLVALSAGIGEGAMVDWSAVFLRDVVGTGEAKATLGYAVFSATMVGMRLIVDRLVTHHGPGRIARVSGIVAASGIFLAVTFATLPAALAGFVLMGIGYAALIPLAFSRAAADPVIPPGQGIAAVATLGYGALLLGPPAIGAISAISSLRVAFLIVGGFALVIAALAPVLSRRPAPATPSGQAL</sequence>
<feature type="transmembrane region" description="Helical" evidence="5">
    <location>
        <begin position="202"/>
        <end position="221"/>
    </location>
</feature>
<evidence type="ECO:0000256" key="5">
    <source>
        <dbReference type="SAM" id="Phobius"/>
    </source>
</evidence>
<feature type="transmembrane region" description="Helical" evidence="5">
    <location>
        <begin position="327"/>
        <end position="350"/>
    </location>
</feature>
<dbReference type="PROSITE" id="PS50850">
    <property type="entry name" value="MFS"/>
    <property type="match status" value="1"/>
</dbReference>
<accession>A0A1H9PZG8</accession>
<evidence type="ECO:0000313" key="8">
    <source>
        <dbReference type="Proteomes" id="UP000198885"/>
    </source>
</evidence>
<evidence type="ECO:0000256" key="4">
    <source>
        <dbReference type="ARBA" id="ARBA00023136"/>
    </source>
</evidence>
<name>A0A1H9PZG8_9RHOB</name>
<feature type="transmembrane region" description="Helical" evidence="5">
    <location>
        <begin position="6"/>
        <end position="26"/>
    </location>
</feature>
<evidence type="ECO:0000256" key="2">
    <source>
        <dbReference type="ARBA" id="ARBA00022692"/>
    </source>
</evidence>
<feature type="transmembrane region" description="Helical" evidence="5">
    <location>
        <begin position="38"/>
        <end position="60"/>
    </location>
</feature>
<keyword evidence="2 5" id="KW-0812">Transmembrane</keyword>
<feature type="transmembrane region" description="Helical" evidence="5">
    <location>
        <begin position="163"/>
        <end position="182"/>
    </location>
</feature>
<dbReference type="CDD" id="cd17393">
    <property type="entry name" value="MFS_MosC_like"/>
    <property type="match status" value="1"/>
</dbReference>
<gene>
    <name evidence="7" type="ORF">SAMN04490244_101407</name>
</gene>
<dbReference type="PANTHER" id="PTHR23514">
    <property type="entry name" value="BYPASS OF STOP CODON PROTEIN 6"/>
    <property type="match status" value="1"/>
</dbReference>
<organism evidence="7 8">
    <name type="scientific">Tranquillimonas rosea</name>
    <dbReference type="NCBI Taxonomy" id="641238"/>
    <lineage>
        <taxon>Bacteria</taxon>
        <taxon>Pseudomonadati</taxon>
        <taxon>Pseudomonadota</taxon>
        <taxon>Alphaproteobacteria</taxon>
        <taxon>Rhodobacterales</taxon>
        <taxon>Roseobacteraceae</taxon>
        <taxon>Tranquillimonas</taxon>
    </lineage>
</organism>
<feature type="transmembrane region" description="Helical" evidence="5">
    <location>
        <begin position="80"/>
        <end position="105"/>
    </location>
</feature>
<dbReference type="EMBL" id="FOGU01000001">
    <property type="protein sequence ID" value="SER53550.1"/>
    <property type="molecule type" value="Genomic_DNA"/>
</dbReference>
<evidence type="ECO:0000259" key="6">
    <source>
        <dbReference type="PROSITE" id="PS50850"/>
    </source>
</evidence>
<feature type="transmembrane region" description="Helical" evidence="5">
    <location>
        <begin position="356"/>
        <end position="375"/>
    </location>
</feature>
<proteinExistence type="predicted"/>
<dbReference type="Pfam" id="PF07690">
    <property type="entry name" value="MFS_1"/>
    <property type="match status" value="1"/>
</dbReference>
<dbReference type="OrthoDB" id="9810941at2"/>
<dbReference type="InterPro" id="IPR051788">
    <property type="entry name" value="MFS_Transporter"/>
</dbReference>
<feature type="transmembrane region" description="Helical" evidence="5">
    <location>
        <begin position="134"/>
        <end position="157"/>
    </location>
</feature>
<feature type="transmembrane region" description="Helical" evidence="5">
    <location>
        <begin position="294"/>
        <end position="315"/>
    </location>
</feature>
<protein>
    <submittedName>
        <fullName evidence="7">Predicted arabinose efflux permease, MFS family</fullName>
    </submittedName>
</protein>
<evidence type="ECO:0000256" key="3">
    <source>
        <dbReference type="ARBA" id="ARBA00022989"/>
    </source>
</evidence>
<feature type="domain" description="Major facilitator superfamily (MFS) profile" evidence="6">
    <location>
        <begin position="1"/>
        <end position="380"/>
    </location>
</feature>
<evidence type="ECO:0000256" key="1">
    <source>
        <dbReference type="ARBA" id="ARBA00004141"/>
    </source>
</evidence>
<dbReference type="InterPro" id="IPR011701">
    <property type="entry name" value="MFS"/>
</dbReference>
<dbReference type="Gene3D" id="1.20.1250.20">
    <property type="entry name" value="MFS general substrate transporter like domains"/>
    <property type="match status" value="2"/>
</dbReference>
<keyword evidence="3 5" id="KW-1133">Transmembrane helix</keyword>
<reference evidence="7 8" key="1">
    <citation type="submission" date="2016-10" db="EMBL/GenBank/DDBJ databases">
        <authorList>
            <person name="de Groot N.N."/>
        </authorList>
    </citation>
    <scope>NUCLEOTIDE SEQUENCE [LARGE SCALE GENOMIC DNA]</scope>
    <source>
        <strain evidence="7 8">DSM 23042</strain>
    </source>
</reference>
<dbReference type="STRING" id="641238.SAMN04490244_101407"/>
<keyword evidence="4 5" id="KW-0472">Membrane</keyword>
<dbReference type="GO" id="GO:0022857">
    <property type="term" value="F:transmembrane transporter activity"/>
    <property type="evidence" value="ECO:0007669"/>
    <property type="project" value="InterPro"/>
</dbReference>
<dbReference type="InterPro" id="IPR036259">
    <property type="entry name" value="MFS_trans_sf"/>
</dbReference>
<dbReference type="InterPro" id="IPR020846">
    <property type="entry name" value="MFS_dom"/>
</dbReference>
<feature type="transmembrane region" description="Helical" evidence="5">
    <location>
        <begin position="241"/>
        <end position="257"/>
    </location>
</feature>
<dbReference type="AlphaFoldDB" id="A0A1H9PZG8"/>
<keyword evidence="8" id="KW-1185">Reference proteome</keyword>
<comment type="subcellular location">
    <subcellularLocation>
        <location evidence="1">Membrane</location>
        <topology evidence="1">Multi-pass membrane protein</topology>
    </subcellularLocation>
</comment>
<dbReference type="GO" id="GO:0016020">
    <property type="term" value="C:membrane"/>
    <property type="evidence" value="ECO:0007669"/>
    <property type="project" value="UniProtKB-SubCell"/>
</dbReference>
<dbReference type="PANTHER" id="PTHR23514:SF13">
    <property type="entry name" value="INNER MEMBRANE PROTEIN YBJJ"/>
    <property type="match status" value="1"/>
</dbReference>
<dbReference type="SUPFAM" id="SSF103473">
    <property type="entry name" value="MFS general substrate transporter"/>
    <property type="match status" value="1"/>
</dbReference>
<dbReference type="Proteomes" id="UP000198885">
    <property type="component" value="Unassembled WGS sequence"/>
</dbReference>
<dbReference type="RefSeq" id="WP_092687549.1">
    <property type="nucleotide sequence ID" value="NZ_FOGU01000001.1"/>
</dbReference>